<dbReference type="AlphaFoldDB" id="A0A8X6F969"/>
<proteinExistence type="predicted"/>
<evidence type="ECO:0000313" key="1">
    <source>
        <dbReference type="EMBL" id="GFQ72824.1"/>
    </source>
</evidence>
<protein>
    <submittedName>
        <fullName evidence="1">ATP-dependent DNA helicase</fullName>
    </submittedName>
</protein>
<gene>
    <name evidence="1" type="primary">pif1_51</name>
    <name evidence="1" type="ORF">TNCT_593831</name>
</gene>
<keyword evidence="1" id="KW-0378">Hydrolase</keyword>
<keyword evidence="1" id="KW-0067">ATP-binding</keyword>
<sequence length="138" mass="16048">MRRKKKIEMDDIDWENDPFDNDEDCPNPAPVETVIQGDVSTQMGLAIAPGENKLPISLVFDDVGEELSYPKIYCGDLRQFTRAKPPSYTEIIKSELHRYDRRGTTAQKILYSHQKLLHQRLLSCIYIQLRHKVLMRTT</sequence>
<comment type="caution">
    <text evidence="1">The sequence shown here is derived from an EMBL/GenBank/DDBJ whole genome shotgun (WGS) entry which is preliminary data.</text>
</comment>
<organism evidence="1 2">
    <name type="scientific">Trichonephila clavata</name>
    <name type="common">Joro spider</name>
    <name type="synonym">Nephila clavata</name>
    <dbReference type="NCBI Taxonomy" id="2740835"/>
    <lineage>
        <taxon>Eukaryota</taxon>
        <taxon>Metazoa</taxon>
        <taxon>Ecdysozoa</taxon>
        <taxon>Arthropoda</taxon>
        <taxon>Chelicerata</taxon>
        <taxon>Arachnida</taxon>
        <taxon>Araneae</taxon>
        <taxon>Araneomorphae</taxon>
        <taxon>Entelegynae</taxon>
        <taxon>Araneoidea</taxon>
        <taxon>Nephilidae</taxon>
        <taxon>Trichonephila</taxon>
    </lineage>
</organism>
<dbReference type="OrthoDB" id="6141723at2759"/>
<reference evidence="1" key="1">
    <citation type="submission" date="2020-07" db="EMBL/GenBank/DDBJ databases">
        <title>Multicomponent nature underlies the extraordinary mechanical properties of spider dragline silk.</title>
        <authorList>
            <person name="Kono N."/>
            <person name="Nakamura H."/>
            <person name="Mori M."/>
            <person name="Yoshida Y."/>
            <person name="Ohtoshi R."/>
            <person name="Malay A.D."/>
            <person name="Moran D.A.P."/>
            <person name="Tomita M."/>
            <person name="Numata K."/>
            <person name="Arakawa K."/>
        </authorList>
    </citation>
    <scope>NUCLEOTIDE SEQUENCE</scope>
</reference>
<accession>A0A8X6F969</accession>
<dbReference type="EMBL" id="BMAO01031157">
    <property type="protein sequence ID" value="GFQ72824.1"/>
    <property type="molecule type" value="Genomic_DNA"/>
</dbReference>
<evidence type="ECO:0000313" key="2">
    <source>
        <dbReference type="Proteomes" id="UP000887116"/>
    </source>
</evidence>
<keyword evidence="1" id="KW-0347">Helicase</keyword>
<dbReference type="Proteomes" id="UP000887116">
    <property type="component" value="Unassembled WGS sequence"/>
</dbReference>
<keyword evidence="2" id="KW-1185">Reference proteome</keyword>
<name>A0A8X6F969_TRICU</name>
<keyword evidence="1" id="KW-0547">Nucleotide-binding</keyword>
<dbReference type="GO" id="GO:0004386">
    <property type="term" value="F:helicase activity"/>
    <property type="evidence" value="ECO:0007669"/>
    <property type="project" value="UniProtKB-KW"/>
</dbReference>